<dbReference type="RefSeq" id="WP_185131487.1">
    <property type="nucleotide sequence ID" value="NZ_JACJVO010000031.1"/>
</dbReference>
<dbReference type="SUPFAM" id="SSF64397">
    <property type="entry name" value="Hsp33 domain"/>
    <property type="match status" value="1"/>
</dbReference>
<dbReference type="InterPro" id="IPR000397">
    <property type="entry name" value="Heat_shock_Hsp33"/>
</dbReference>
<dbReference type="InterPro" id="IPR016154">
    <property type="entry name" value="Heat_shock_Hsp33_C"/>
</dbReference>
<dbReference type="Gene3D" id="3.90.1280.10">
    <property type="entry name" value="HSP33 redox switch-like"/>
    <property type="match status" value="1"/>
</dbReference>
<evidence type="ECO:0000313" key="6">
    <source>
        <dbReference type="EMBL" id="MBB6733826.1"/>
    </source>
</evidence>
<accession>A0A7X0SPW8</accession>
<dbReference type="Pfam" id="PF01430">
    <property type="entry name" value="HSP33"/>
    <property type="match status" value="1"/>
</dbReference>
<dbReference type="GO" id="GO:0044183">
    <property type="term" value="F:protein folding chaperone"/>
    <property type="evidence" value="ECO:0007669"/>
    <property type="project" value="TreeGrafter"/>
</dbReference>
<keyword evidence="7" id="KW-1185">Reference proteome</keyword>
<evidence type="ECO:0000256" key="4">
    <source>
        <dbReference type="ARBA" id="ARBA00023186"/>
    </source>
</evidence>
<dbReference type="GO" id="GO:0042026">
    <property type="term" value="P:protein refolding"/>
    <property type="evidence" value="ECO:0007669"/>
    <property type="project" value="TreeGrafter"/>
</dbReference>
<sequence>MQSANRLIKTLAYDQQVRMIFAENTELVRNVCRNPKIASMLLKTALGTTVSAASLLAGTLKDGQRINLKIKTGRPGCQIFADVDAFGNVSGYISDGLFETPPHSPEGLSLPDLIGDKGCVQIVKDIGMYRTFTGITDMPYRNIVDDLSHYFRQSEQTPACFAIHLEFDEQGEVSASRGVWAQLLPGGREELIGRVRELLDRRRMQDLPLAGPERFREWAIELFGGIEVLGEQPIRAYCGCSREMFYPMLYGLGTEQLRQIREENAPVEIACHTCGSEYSFSAEEIRALLAPRERD</sequence>
<dbReference type="Proteomes" id="UP000564644">
    <property type="component" value="Unassembled WGS sequence"/>
</dbReference>
<evidence type="ECO:0000313" key="7">
    <source>
        <dbReference type="Proteomes" id="UP000564644"/>
    </source>
</evidence>
<dbReference type="Gene3D" id="3.55.30.10">
    <property type="entry name" value="Hsp33 domain"/>
    <property type="match status" value="1"/>
</dbReference>
<dbReference type="EMBL" id="JACJVO010000031">
    <property type="protein sequence ID" value="MBB6733826.1"/>
    <property type="molecule type" value="Genomic_DNA"/>
</dbReference>
<evidence type="ECO:0000256" key="5">
    <source>
        <dbReference type="ARBA" id="ARBA00023284"/>
    </source>
</evidence>
<evidence type="ECO:0000256" key="1">
    <source>
        <dbReference type="ARBA" id="ARBA00022490"/>
    </source>
</evidence>
<dbReference type="PIRSF" id="PIRSF005261">
    <property type="entry name" value="Heat_shock_Hsp33"/>
    <property type="match status" value="1"/>
</dbReference>
<keyword evidence="2" id="KW-0862">Zinc</keyword>
<dbReference type="InterPro" id="IPR016153">
    <property type="entry name" value="Heat_shock_Hsp33_N"/>
</dbReference>
<name>A0A7X0SPW8_9BACL</name>
<dbReference type="PANTHER" id="PTHR30111">
    <property type="entry name" value="33 KDA CHAPERONIN"/>
    <property type="match status" value="1"/>
</dbReference>
<reference evidence="6 7" key="1">
    <citation type="submission" date="2020-08" db="EMBL/GenBank/DDBJ databases">
        <title>Cohnella phylogeny.</title>
        <authorList>
            <person name="Dunlap C."/>
        </authorList>
    </citation>
    <scope>NUCLEOTIDE SEQUENCE [LARGE SCALE GENOMIC DNA]</scope>
    <source>
        <strain evidence="6 7">CBP 2801</strain>
    </source>
</reference>
<organism evidence="6 7">
    <name type="scientific">Cohnella zeiphila</name>
    <dbReference type="NCBI Taxonomy" id="2761120"/>
    <lineage>
        <taxon>Bacteria</taxon>
        <taxon>Bacillati</taxon>
        <taxon>Bacillota</taxon>
        <taxon>Bacilli</taxon>
        <taxon>Bacillales</taxon>
        <taxon>Paenibacillaceae</taxon>
        <taxon>Cohnella</taxon>
    </lineage>
</organism>
<keyword evidence="5" id="KW-0676">Redox-active center</keyword>
<gene>
    <name evidence="6" type="ORF">H7C18_23150</name>
</gene>
<proteinExistence type="predicted"/>
<dbReference type="PANTHER" id="PTHR30111:SF1">
    <property type="entry name" value="33 KDA CHAPERONIN"/>
    <property type="match status" value="1"/>
</dbReference>
<dbReference type="GO" id="GO:0051082">
    <property type="term" value="F:unfolded protein binding"/>
    <property type="evidence" value="ECO:0007669"/>
    <property type="project" value="InterPro"/>
</dbReference>
<keyword evidence="3" id="KW-1015">Disulfide bond</keyword>
<comment type="caution">
    <text evidence="6">The sequence shown here is derived from an EMBL/GenBank/DDBJ whole genome shotgun (WGS) entry which is preliminary data.</text>
</comment>
<keyword evidence="4" id="KW-0143">Chaperone</keyword>
<dbReference type="AlphaFoldDB" id="A0A7X0SPW8"/>
<evidence type="ECO:0000256" key="2">
    <source>
        <dbReference type="ARBA" id="ARBA00022833"/>
    </source>
</evidence>
<dbReference type="SUPFAM" id="SSF118352">
    <property type="entry name" value="HSP33 redox switch-like"/>
    <property type="match status" value="1"/>
</dbReference>
<protein>
    <submittedName>
        <fullName evidence="6">Hsp33 family molecular chaperone HslO</fullName>
    </submittedName>
</protein>
<dbReference type="GO" id="GO:0005737">
    <property type="term" value="C:cytoplasm"/>
    <property type="evidence" value="ECO:0007669"/>
    <property type="project" value="InterPro"/>
</dbReference>
<evidence type="ECO:0000256" key="3">
    <source>
        <dbReference type="ARBA" id="ARBA00023157"/>
    </source>
</evidence>
<keyword evidence="1" id="KW-0963">Cytoplasm</keyword>